<gene>
    <name evidence="2" type="ORF">VCX44_25380</name>
</gene>
<keyword evidence="3" id="KW-1185">Reference proteome</keyword>
<dbReference type="EMBL" id="JAYGOJ010000378">
    <property type="protein sequence ID" value="MEA9439014.1"/>
    <property type="molecule type" value="Genomic_DNA"/>
</dbReference>
<accession>A0ABU5WDU3</accession>
<proteinExistence type="predicted"/>
<dbReference type="Proteomes" id="UP001304847">
    <property type="component" value="Unassembled WGS sequence"/>
</dbReference>
<comment type="caution">
    <text evidence="2">The sequence shown here is derived from an EMBL/GenBank/DDBJ whole genome shotgun (WGS) entry which is preliminary data.</text>
</comment>
<name>A0ABU5WDU3_AERCA</name>
<evidence type="ECO:0000259" key="1">
    <source>
        <dbReference type="Pfam" id="PF14490"/>
    </source>
</evidence>
<dbReference type="Pfam" id="PF14490">
    <property type="entry name" value="HHH_RecD2"/>
    <property type="match status" value="1"/>
</dbReference>
<dbReference type="RefSeq" id="WP_323581261.1">
    <property type="nucleotide sequence ID" value="NZ_JAYGOJ010000378.1"/>
</dbReference>
<evidence type="ECO:0000313" key="3">
    <source>
        <dbReference type="Proteomes" id="UP001304847"/>
    </source>
</evidence>
<sequence>MNDFGQERFFRITRSPYSSRKGRSFHAVQIDPDTLRNCNYKQNYIIHINEHNSERLSLILAKGALVKLAVKKQYSRRVEHGGILTVITPQYLDLIRPSGEQIALMLGSHTRFKGVGPVKARKLWSTFGESLFEILDNGDIVSLRKILSENTAKNTADAWRSYININAMRFCNANLGLSVSTSFLVSDYYQQETISKISEDPYRLLAFGVDFNECDRISLALGFQLDAPIRFAAAAEEALYCHLSNGSTLATRYDLDIPDYP</sequence>
<organism evidence="2 3">
    <name type="scientific">Aeromonas caviae</name>
    <name type="common">Aeromonas punctata</name>
    <dbReference type="NCBI Taxonomy" id="648"/>
    <lineage>
        <taxon>Bacteria</taxon>
        <taxon>Pseudomonadati</taxon>
        <taxon>Pseudomonadota</taxon>
        <taxon>Gammaproteobacteria</taxon>
        <taxon>Aeromonadales</taxon>
        <taxon>Aeromonadaceae</taxon>
        <taxon>Aeromonas</taxon>
    </lineage>
</organism>
<protein>
    <submittedName>
        <fullName evidence="2">Helix-hairpin-helix domain-containing protein</fullName>
    </submittedName>
</protein>
<evidence type="ECO:0000313" key="2">
    <source>
        <dbReference type="EMBL" id="MEA9439014.1"/>
    </source>
</evidence>
<dbReference type="InterPro" id="IPR029493">
    <property type="entry name" value="RecD2-like_HHH"/>
</dbReference>
<feature type="domain" description="ATP-dependent RecD2 DNA helicase-like helix-hairpin-helix" evidence="1">
    <location>
        <begin position="173"/>
        <end position="248"/>
    </location>
</feature>
<reference evidence="2 3" key="1">
    <citation type="submission" date="2023-12" db="EMBL/GenBank/DDBJ databases">
        <title>Characterization of antibiotic resistance in Aeromonas spp. in hospital effluent.</title>
        <authorList>
            <person name="Negoseki B.R.S."/>
            <person name="Krul D."/>
            <person name="Siqueira A.C."/>
            <person name="Almeida M."/>
            <person name="Mesa D."/>
            <person name="Conte D."/>
            <person name="Dalla-Costa L.M."/>
        </authorList>
    </citation>
    <scope>NUCLEOTIDE SEQUENCE [LARGE SCALE GENOMIC DNA]</scope>
    <source>
        <strain evidence="2 3">36v</strain>
    </source>
</reference>